<feature type="region of interest" description="Disordered" evidence="2">
    <location>
        <begin position="357"/>
        <end position="378"/>
    </location>
</feature>
<reference evidence="3" key="2">
    <citation type="submission" date="2022-01" db="EMBL/GenBank/DDBJ databases">
        <authorList>
            <person name="Yamashiro T."/>
            <person name="Shiraishi A."/>
            <person name="Satake H."/>
            <person name="Nakayama K."/>
        </authorList>
    </citation>
    <scope>NUCLEOTIDE SEQUENCE</scope>
</reference>
<dbReference type="Proteomes" id="UP001151760">
    <property type="component" value="Unassembled WGS sequence"/>
</dbReference>
<feature type="compositionally biased region" description="Low complexity" evidence="2">
    <location>
        <begin position="907"/>
        <end position="919"/>
    </location>
</feature>
<feature type="compositionally biased region" description="Polar residues" evidence="2">
    <location>
        <begin position="363"/>
        <end position="378"/>
    </location>
</feature>
<dbReference type="EMBL" id="BQNB010013006">
    <property type="protein sequence ID" value="GJT10673.1"/>
    <property type="molecule type" value="Genomic_DNA"/>
</dbReference>
<reference evidence="3" key="1">
    <citation type="journal article" date="2022" name="Int. J. Mol. Sci.">
        <title>Draft Genome of Tanacetum Coccineum: Genomic Comparison of Closely Related Tanacetum-Family Plants.</title>
        <authorList>
            <person name="Yamashiro T."/>
            <person name="Shiraishi A."/>
            <person name="Nakayama K."/>
            <person name="Satake H."/>
        </authorList>
    </citation>
    <scope>NUCLEOTIDE SEQUENCE</scope>
</reference>
<name>A0ABQ5B830_9ASTR</name>
<evidence type="ECO:0000313" key="3">
    <source>
        <dbReference type="EMBL" id="GJT10673.1"/>
    </source>
</evidence>
<feature type="coiled-coil region" evidence="1">
    <location>
        <begin position="703"/>
        <end position="730"/>
    </location>
</feature>
<gene>
    <name evidence="3" type="ORF">Tco_0857715</name>
</gene>
<evidence type="ECO:0000256" key="1">
    <source>
        <dbReference type="SAM" id="Coils"/>
    </source>
</evidence>
<comment type="caution">
    <text evidence="3">The sequence shown here is derived from an EMBL/GenBank/DDBJ whole genome shotgun (WGS) entry which is preliminary data.</text>
</comment>
<proteinExistence type="predicted"/>
<keyword evidence="4" id="KW-1185">Reference proteome</keyword>
<sequence length="985" mass="107318">MAGNATFESATAGSAELGFAGSYLNGQRGARSAGTGVSLDRLGNRMFGSAFGGGRGGNGSGVGSSVGLGSDEGRALSRCLSLEPILIGDRVGLCDEFRKVTGIAGGSLAEENVKPLPPLADMKDLKRFRSSVEDTRVKARVRANIVDERLRKLDKYCEAVTSKKQKRSELVNNDRAGGYLKMGTQTNSISQRVEDRPKNILLNKRVRTSVAESRTDCQSNGLQRQNVTMAKDVNIRDDNGGEPDLFEKMRRLAAGGEGWDNKVKRKRSVGTVSTRSIDSDGVPKRPLQKKIVDERGSLPRDAHINRFLVMMALPGSSSPPMAQWIGQRPQKMARARKQNLVSNQDEKLLSFENFSPSEIGATLPSNGTNGSPKFRKVTNSPQKLMVKVDAVKSEIEENVGGECRFMVRGTGNSTMDTIAKHKPLINTAAPKPSQRSKTGCKKNGSKPGRRLKKLSDRKAFSSRSSLQNSSSPDCSGASDDDREDLLAAAKYARVARHLACTSAFWKRMESVFASVSSEDKSFLSQQATLLNEDAVSDPLSSGDGMSFFSKRNNTDKMSNGSISLSQRLLSALIVEDDDIDTNEEEDARNTPFLNDLCAPLNKCKTFTSNGGINSSRGFMTNNVCEDLHSEGANLKGFLNGPQMLEAENDADISRWKEASLDDKILLELQSIGLFPEAMVGPMSGVYSAPYNGSRPSLDDEMGNEPLQQEVDELETRLRQQEVKKKAYLEKVCKSVESNSGVRDLETLAMDRSVELAYRKVLATRRSSRSGIQKVPKHIAMAFARRTLARCRKFEKSGISCFNERPYQDILSAPVENESDSSILSDEAFTTNGPLSNRGKKKELFLDDIGTATIRPSSYLASASISNGTKGKRSERDTTKSRKPKAKPKAQQKTGQPPASGNRVVKRPTGTTHPTGPTWPSSNVPSQVADRSDSTNLLGDDVDPLDELGVAGPHDLTSFLNFEEQDPEEDFAGGLDIPMDDLTDLF</sequence>
<protein>
    <submittedName>
        <fullName evidence="3">Uncharacterized protein</fullName>
    </submittedName>
</protein>
<feature type="compositionally biased region" description="Basic residues" evidence="2">
    <location>
        <begin position="438"/>
        <end position="452"/>
    </location>
</feature>
<feature type="compositionally biased region" description="Low complexity" evidence="2">
    <location>
        <begin position="461"/>
        <end position="471"/>
    </location>
</feature>
<feature type="compositionally biased region" description="Basic residues" evidence="2">
    <location>
        <begin position="880"/>
        <end position="889"/>
    </location>
</feature>
<dbReference type="PANTHER" id="PTHR31115:SF2">
    <property type="entry name" value="OS05G0107300 PROTEIN"/>
    <property type="match status" value="1"/>
</dbReference>
<feature type="region of interest" description="Disordered" evidence="2">
    <location>
        <begin position="423"/>
        <end position="479"/>
    </location>
</feature>
<accession>A0ABQ5B830</accession>
<feature type="region of interest" description="Disordered" evidence="2">
    <location>
        <begin position="964"/>
        <end position="985"/>
    </location>
</feature>
<evidence type="ECO:0000313" key="4">
    <source>
        <dbReference type="Proteomes" id="UP001151760"/>
    </source>
</evidence>
<dbReference type="PANTHER" id="PTHR31115">
    <property type="entry name" value="OS05G0107300 PROTEIN"/>
    <property type="match status" value="1"/>
</dbReference>
<evidence type="ECO:0000256" key="2">
    <source>
        <dbReference type="SAM" id="MobiDB-lite"/>
    </source>
</evidence>
<feature type="region of interest" description="Disordered" evidence="2">
    <location>
        <begin position="862"/>
        <end position="951"/>
    </location>
</feature>
<keyword evidence="1" id="KW-0175">Coiled coil</keyword>
<organism evidence="3 4">
    <name type="scientific">Tanacetum coccineum</name>
    <dbReference type="NCBI Taxonomy" id="301880"/>
    <lineage>
        <taxon>Eukaryota</taxon>
        <taxon>Viridiplantae</taxon>
        <taxon>Streptophyta</taxon>
        <taxon>Embryophyta</taxon>
        <taxon>Tracheophyta</taxon>
        <taxon>Spermatophyta</taxon>
        <taxon>Magnoliopsida</taxon>
        <taxon>eudicotyledons</taxon>
        <taxon>Gunneridae</taxon>
        <taxon>Pentapetalae</taxon>
        <taxon>asterids</taxon>
        <taxon>campanulids</taxon>
        <taxon>Asterales</taxon>
        <taxon>Asteraceae</taxon>
        <taxon>Asteroideae</taxon>
        <taxon>Anthemideae</taxon>
        <taxon>Anthemidinae</taxon>
        <taxon>Tanacetum</taxon>
    </lineage>
</organism>